<dbReference type="AlphaFoldDB" id="A0A7R8YRW0"/>
<dbReference type="Pfam" id="PF00899">
    <property type="entry name" value="ThiF"/>
    <property type="match status" value="1"/>
</dbReference>
<dbReference type="GO" id="GO:0045116">
    <property type="term" value="P:protein neddylation"/>
    <property type="evidence" value="ECO:0007669"/>
    <property type="project" value="UniProtKB-UniRule"/>
</dbReference>
<dbReference type="InterPro" id="IPR035985">
    <property type="entry name" value="Ubiquitin-activating_enz"/>
</dbReference>
<dbReference type="FunFam" id="1.10.10.520:FF:000001">
    <property type="entry name" value="NEDD8-activating enzyme E1 catalytic subunit"/>
    <property type="match status" value="1"/>
</dbReference>
<evidence type="ECO:0000256" key="5">
    <source>
        <dbReference type="ARBA" id="ARBA00022741"/>
    </source>
</evidence>
<dbReference type="Pfam" id="PF08825">
    <property type="entry name" value="E2_bind"/>
    <property type="match status" value="1"/>
</dbReference>
<dbReference type="GO" id="GO:0005524">
    <property type="term" value="F:ATP binding"/>
    <property type="evidence" value="ECO:0007669"/>
    <property type="project" value="UniProtKB-UniRule"/>
</dbReference>
<keyword evidence="7 11" id="KW-0067">ATP-binding</keyword>
<evidence type="ECO:0000256" key="1">
    <source>
        <dbReference type="ARBA" id="ARBA00005032"/>
    </source>
</evidence>
<dbReference type="InterPro" id="IPR014929">
    <property type="entry name" value="E2-binding"/>
</dbReference>
<evidence type="ECO:0000256" key="9">
    <source>
        <dbReference type="ARBA" id="ARBA00024626"/>
    </source>
</evidence>
<comment type="pathway">
    <text evidence="1 11">Protein modification; protein neddylation.</text>
</comment>
<dbReference type="InterPro" id="IPR045886">
    <property type="entry name" value="ThiF/MoeB/HesA"/>
</dbReference>
<dbReference type="FunCoup" id="A0A7R8YRW0">
    <property type="interactions" value="2685"/>
</dbReference>
<dbReference type="OrthoDB" id="5977743at2759"/>
<protein>
    <recommendedName>
        <fullName evidence="3 11">NEDD8-activating enzyme E1 catalytic subunit</fullName>
        <ecNumber evidence="8 11">6.2.1.64</ecNumber>
    </recommendedName>
</protein>
<dbReference type="PROSITE" id="PS00865">
    <property type="entry name" value="UBIQUITIN_ACTIVAT_2"/>
    <property type="match status" value="1"/>
</dbReference>
<dbReference type="EC" id="6.2.1.64" evidence="8 11"/>
<dbReference type="InterPro" id="IPR033127">
    <property type="entry name" value="UBQ-activ_enz_E1_Cys_AS"/>
</dbReference>
<dbReference type="GO" id="GO:0019781">
    <property type="term" value="F:NEDD8 activating enzyme activity"/>
    <property type="evidence" value="ECO:0007669"/>
    <property type="project" value="UniProtKB-UniRule"/>
</dbReference>
<evidence type="ECO:0000313" key="13">
    <source>
        <dbReference type="EMBL" id="CAD7082891.1"/>
    </source>
</evidence>
<dbReference type="InterPro" id="IPR023318">
    <property type="entry name" value="Ub_act_enz_dom_a_sf"/>
</dbReference>
<dbReference type="OMA" id="PYLENYM"/>
<dbReference type="GO" id="GO:0005634">
    <property type="term" value="C:nucleus"/>
    <property type="evidence" value="ECO:0007669"/>
    <property type="project" value="TreeGrafter"/>
</dbReference>
<evidence type="ECO:0000256" key="10">
    <source>
        <dbReference type="PROSITE-ProRule" id="PRU10132"/>
    </source>
</evidence>
<dbReference type="PANTHER" id="PTHR10953">
    <property type="entry name" value="UBIQUITIN-ACTIVATING ENZYME E1"/>
    <property type="match status" value="1"/>
</dbReference>
<sequence length="450" mass="50287">MEVNNSSVEHLPQLSKRFGHLRKITERPGPFCHANFSASPENLEFLSTTCKILIIGAGGLGCELLKDVALMGFNDIHVIDMDTIELSNLNRQFLFRKNDIGFSKAERAAAFINARVPTCHVTPHFCKIQDYGEEFYRQFHIIICGLDSVVARRWINGMVLSLVKYDDDGSIEQESVIPIIDGGTEGFKGNARIIIPGLSACIDCTLDLFPPQVTYPLCTLANTPRLPEHCIEYVRVIQWEKENPFKAPLDGDDPQHILWIYEKSLERASQFNISGLSYRLVQGVIKHIIPAVASTNAVIAAACATEAFKVATNCYEFLNNYMVFNDGDGIYTYTYAAERKPDCLACSNIPRSVSIEDPNTTTLEDLIKQLCEDQEFQMKSPGLTTLIDGKSKTLYMSTVKSIEERTKCNLTCSLGELGLKDGQEIMVADPTTPNTIIIKLKYNTNEVEMK</sequence>
<evidence type="ECO:0000256" key="2">
    <source>
        <dbReference type="ARBA" id="ARBA00006310"/>
    </source>
</evidence>
<evidence type="ECO:0000313" key="14">
    <source>
        <dbReference type="Proteomes" id="UP000594454"/>
    </source>
</evidence>
<comment type="function">
    <text evidence="11">Catalytic subunit of the dimeric E1 enzyme, which activates NEDD8.</text>
</comment>
<comment type="catalytic activity">
    <reaction evidence="9 11">
        <text>ATP + [NEDD8 protein] + [E1 NEDD8-activating enzyme]-L-cysteine = AMP + diphosphate + [E1 NEDD8-activating enzyme]-S-[NEDD8 protein]-yl-L-cysteine.</text>
        <dbReference type="EC" id="6.2.1.64"/>
    </reaction>
</comment>
<dbReference type="Gene3D" id="3.40.50.720">
    <property type="entry name" value="NAD(P)-binding Rossmann-like Domain"/>
    <property type="match status" value="1"/>
</dbReference>
<evidence type="ECO:0000256" key="4">
    <source>
        <dbReference type="ARBA" id="ARBA00022598"/>
    </source>
</evidence>
<dbReference type="InParanoid" id="A0A7R8YRW0"/>
<accession>A0A7R8YRW0</accession>
<proteinExistence type="inferred from homology"/>
<dbReference type="UniPathway" id="UPA00885"/>
<dbReference type="CDD" id="cd01488">
    <property type="entry name" value="Uba3_RUB"/>
    <property type="match status" value="1"/>
</dbReference>
<reference evidence="13 14" key="1">
    <citation type="submission" date="2020-11" db="EMBL/GenBank/DDBJ databases">
        <authorList>
            <person name="Wallbank WR R."/>
            <person name="Pardo Diaz C."/>
            <person name="Kozak K."/>
            <person name="Martin S."/>
            <person name="Jiggins C."/>
            <person name="Moest M."/>
            <person name="Warren A I."/>
            <person name="Generalovic N T."/>
            <person name="Byers J.R.P. K."/>
            <person name="Montejo-Kovacevich G."/>
            <person name="Yen C E."/>
        </authorList>
    </citation>
    <scope>NUCLEOTIDE SEQUENCE [LARGE SCALE GENOMIC DNA]</scope>
</reference>
<keyword evidence="4 11" id="KW-0436">Ligase</keyword>
<keyword evidence="6 11" id="KW-0833">Ubl conjugation pathway</keyword>
<evidence type="ECO:0000256" key="3">
    <source>
        <dbReference type="ARBA" id="ARBA00015203"/>
    </source>
</evidence>
<evidence type="ECO:0000259" key="12">
    <source>
        <dbReference type="SMART" id="SM01181"/>
    </source>
</evidence>
<feature type="domain" description="E2 binding" evidence="12">
    <location>
        <begin position="355"/>
        <end position="443"/>
    </location>
</feature>
<keyword evidence="14" id="KW-1185">Reference proteome</keyword>
<dbReference type="PANTHER" id="PTHR10953:SF6">
    <property type="entry name" value="NEDD8-ACTIVATING ENZYME E1 CATALYTIC SUBUNIT"/>
    <property type="match status" value="1"/>
</dbReference>
<dbReference type="Proteomes" id="UP000594454">
    <property type="component" value="Chromosome 2"/>
</dbReference>
<evidence type="ECO:0000256" key="8">
    <source>
        <dbReference type="ARBA" id="ARBA00023624"/>
    </source>
</evidence>
<dbReference type="FunFam" id="3.10.290.20:FF:000001">
    <property type="entry name" value="NEDD8-activating enzyme E1 catalytic subunit, variant"/>
    <property type="match status" value="1"/>
</dbReference>
<dbReference type="Gene3D" id="3.10.290.20">
    <property type="entry name" value="Ubiquitin-like 2 activating enzyme e1b. Chain: B, domain 3"/>
    <property type="match status" value="1"/>
</dbReference>
<evidence type="ECO:0000256" key="6">
    <source>
        <dbReference type="ARBA" id="ARBA00022786"/>
    </source>
</evidence>
<dbReference type="SMART" id="SM01181">
    <property type="entry name" value="E2_bind"/>
    <property type="match status" value="1"/>
</dbReference>
<evidence type="ECO:0000256" key="7">
    <source>
        <dbReference type="ARBA" id="ARBA00022840"/>
    </source>
</evidence>
<gene>
    <name evidence="13" type="ORF">HERILL_LOCUS5892</name>
</gene>
<feature type="active site" description="Glycyl thioester intermediate" evidence="10">
    <location>
        <position position="218"/>
    </location>
</feature>
<dbReference type="InterPro" id="IPR030468">
    <property type="entry name" value="Uba3_N"/>
</dbReference>
<dbReference type="SUPFAM" id="SSF69572">
    <property type="entry name" value="Activating enzymes of the ubiquitin-like proteins"/>
    <property type="match status" value="1"/>
</dbReference>
<evidence type="ECO:0000256" key="11">
    <source>
        <dbReference type="RuleBase" id="RU368009"/>
    </source>
</evidence>
<dbReference type="InterPro" id="IPR000594">
    <property type="entry name" value="ThiF_NAD_FAD-bd"/>
</dbReference>
<name>A0A7R8YRW0_HERIL</name>
<dbReference type="EMBL" id="LR899010">
    <property type="protein sequence ID" value="CAD7082891.1"/>
    <property type="molecule type" value="Genomic_DNA"/>
</dbReference>
<dbReference type="GO" id="GO:0005737">
    <property type="term" value="C:cytoplasm"/>
    <property type="evidence" value="ECO:0007669"/>
    <property type="project" value="TreeGrafter"/>
</dbReference>
<comment type="similarity">
    <text evidence="2 11">Belongs to the ubiquitin-activating E1 family. UBA3 subfamily.</text>
</comment>
<keyword evidence="5 11" id="KW-0547">Nucleotide-binding</keyword>
<dbReference type="Gene3D" id="1.10.10.520">
    <property type="entry name" value="Ubiquitin activating enzymes (Uba3). Chain: B, domain 2"/>
    <property type="match status" value="1"/>
</dbReference>
<organism evidence="13 14">
    <name type="scientific">Hermetia illucens</name>
    <name type="common">Black soldier fly</name>
    <dbReference type="NCBI Taxonomy" id="343691"/>
    <lineage>
        <taxon>Eukaryota</taxon>
        <taxon>Metazoa</taxon>
        <taxon>Ecdysozoa</taxon>
        <taxon>Arthropoda</taxon>
        <taxon>Hexapoda</taxon>
        <taxon>Insecta</taxon>
        <taxon>Pterygota</taxon>
        <taxon>Neoptera</taxon>
        <taxon>Endopterygota</taxon>
        <taxon>Diptera</taxon>
        <taxon>Brachycera</taxon>
        <taxon>Stratiomyomorpha</taxon>
        <taxon>Stratiomyidae</taxon>
        <taxon>Hermetiinae</taxon>
        <taxon>Hermetia</taxon>
    </lineage>
</organism>